<comment type="similarity">
    <text evidence="2">Belongs to the serine-aspartate repeat-containing protein (SDr) family.</text>
</comment>
<feature type="compositionally biased region" description="Pro residues" evidence="7">
    <location>
        <begin position="1413"/>
        <end position="1422"/>
    </location>
</feature>
<dbReference type="PANTHER" id="PTHR23303">
    <property type="entry name" value="CARBOXYPEPTIDASE REGULATORY REGION-CONTAINING"/>
    <property type="match status" value="1"/>
</dbReference>
<dbReference type="InterPro" id="IPR019931">
    <property type="entry name" value="LPXTG_anchor"/>
</dbReference>
<dbReference type="Proteomes" id="UP000218335">
    <property type="component" value="Unassembled WGS sequence"/>
</dbReference>
<keyword evidence="5" id="KW-0732">Signal</keyword>
<evidence type="ECO:0000256" key="4">
    <source>
        <dbReference type="ARBA" id="ARBA00022525"/>
    </source>
</evidence>
<feature type="compositionally biased region" description="Pro residues" evidence="7">
    <location>
        <begin position="1438"/>
        <end position="1447"/>
    </location>
</feature>
<feature type="compositionally biased region" description="Basic and acidic residues" evidence="7">
    <location>
        <begin position="1483"/>
        <end position="1496"/>
    </location>
</feature>
<gene>
    <name evidence="10" type="ORF">B5C08_06645</name>
</gene>
<dbReference type="InterPro" id="IPR033764">
    <property type="entry name" value="Sdr_B"/>
</dbReference>
<dbReference type="InterPro" id="IPR011266">
    <property type="entry name" value="Adhesin_Fg-bd_dom_2"/>
</dbReference>
<dbReference type="SUPFAM" id="SSF49401">
    <property type="entry name" value="Bacterial adhesins"/>
    <property type="match status" value="2"/>
</dbReference>
<dbReference type="NCBIfam" id="TIGR01167">
    <property type="entry name" value="LPXTG_anchor"/>
    <property type="match status" value="1"/>
</dbReference>
<evidence type="ECO:0000256" key="8">
    <source>
        <dbReference type="SAM" id="Phobius"/>
    </source>
</evidence>
<feature type="compositionally biased region" description="Basic and acidic residues" evidence="7">
    <location>
        <begin position="1360"/>
        <end position="1387"/>
    </location>
</feature>
<dbReference type="Pfam" id="PF17210">
    <property type="entry name" value="SdrD_B"/>
    <property type="match status" value="8"/>
</dbReference>
<dbReference type="InterPro" id="IPR008966">
    <property type="entry name" value="Adhesion_dom_sf"/>
</dbReference>
<dbReference type="EMBL" id="MWUU01000007">
    <property type="protein sequence ID" value="PCF55323.1"/>
    <property type="molecule type" value="Genomic_DNA"/>
</dbReference>
<organism evidence="10 11">
    <name type="scientific">Staphylococcus delphini</name>
    <dbReference type="NCBI Taxonomy" id="53344"/>
    <lineage>
        <taxon>Bacteria</taxon>
        <taxon>Bacillati</taxon>
        <taxon>Bacillota</taxon>
        <taxon>Bacilli</taxon>
        <taxon>Bacillales</taxon>
        <taxon>Staphylococcaceae</taxon>
        <taxon>Staphylococcus</taxon>
        <taxon>Staphylococcus intermedius group</taxon>
    </lineage>
</organism>
<feature type="region of interest" description="Disordered" evidence="7">
    <location>
        <begin position="1359"/>
        <end position="1508"/>
    </location>
</feature>
<dbReference type="PANTHER" id="PTHR23303:SF15">
    <property type="entry name" value="COLOSSIN-A"/>
    <property type="match status" value="1"/>
</dbReference>
<keyword evidence="3" id="KW-0134">Cell wall</keyword>
<keyword evidence="8" id="KW-1133">Transmembrane helix</keyword>
<keyword evidence="6" id="KW-0572">Peptidoglycan-anchor</keyword>
<dbReference type="PROSITE" id="PS50847">
    <property type="entry name" value="GRAM_POS_ANCHORING"/>
    <property type="match status" value="1"/>
</dbReference>
<evidence type="ECO:0000256" key="6">
    <source>
        <dbReference type="ARBA" id="ARBA00023088"/>
    </source>
</evidence>
<evidence type="ECO:0000256" key="3">
    <source>
        <dbReference type="ARBA" id="ARBA00022512"/>
    </source>
</evidence>
<dbReference type="Gene3D" id="2.60.40.10">
    <property type="entry name" value="Immunoglobulins"/>
    <property type="match status" value="8"/>
</dbReference>
<dbReference type="InterPro" id="IPR041171">
    <property type="entry name" value="SDR_Ig"/>
</dbReference>
<evidence type="ECO:0000256" key="2">
    <source>
        <dbReference type="ARBA" id="ARBA00007257"/>
    </source>
</evidence>
<sequence>MGTLDGVPTTVDNFNQLASDEEKAEALADFYAKGTGLSTEAAAEKVKSMNIDFSTADVQKVLADMLVAFANEQDKNKVAATPVSLRSARPMMRMAVAAEQPSGKMITKDNGITNISTTITDNDKDKDNDGIIYPHNYGYIDIQTSFDVADSVKSGDTFEIKYNNNMQISDFFENRVTPPAIKNAGGEVIATGTYDVNTRTMKYSFTDYVDKHNNVKVGLNLVAYVERDVVKNEGKYNFEVEVAGEKTTKELDVKYSVPFENKQLNLYSFYNEYDNVTGQYSQTTYVNTKQQRLINPKIEIKGYGGEKDKTPESSSAVISKTDTLKIYEVPSNVTLPDSLKPDFTQLTLLSEGKDYTLVYGTDMVTVTLTDKDSTKRYVVYTEGQQDMNSNQPLVQSVTLHGETSDAKGEYFSHLYSENFIETTNSSAAGQGEQTYKLGNRVWEDMNDNDVQDIDDKGIANVTVTLKEAGTNKVLQTTTTDKDGYYLFEGLKNGNYIVEFTDPATNGEGKQYIPVKEHVGNKEDDSDSRVVNVTIQDKDDLSIDRGFEVAPEPKPATYELGDYVWIDQNNDGMQNSDEVAVKGVKVTLTKPDGSTLTTTTDEKGKYLFTGLENGDYTVKFSELPEGYVPTKTQAGGDTKLDSNGLESKVTINNANDYSVDLGIVKPEPQPEPKPATYELGDYVWIDQNNDGMQNSDEVAVKGVKVTLTKPDGSTLTTTTDEKGKYLFTGLENGDYTVKFSELPEGYVPTKTQAGGNTELDSNGLESKVTINNANNYSTDLGIVKPEPQPEPQPATYELGDYVWFDYNKDGVQNKGEAAVEGVTVTLTKPDGSTMTTKTDKDGKYLFTGLENGEYTVTFSELPEGYEPTKTQVGDDKLDSNGLESKVTIDNANNYSVDLGIVKPEVVPPMEDAKFNLGDKVWEDLNKDGIQNSNEPGISGVTVTLTKEDGTTVTAKTDDQGNYKFTDLPNGKYTVTFETPDGYEPTKANVGDDALDSDGQTVEVVINNKDDMTIDSGFHKPEEVEPPKVEATFNLGDKVWEDLNKDGIQNSNEPGIGGVTVTLTKEDGTTVTTTTDENGNYKFTELPNGKYTVTFETPEGYEPTKEKVGDYALDSDGQSVVVVIDNKDDMTIDSGFHKPEEVEPPKVEATFNLGDKVWEDLNKDGIQNSNEPGIGGVTVTLTKEDGTTVTTTTDENGNYKFTELPNGKYTVTFVTPEGYEPTKEKVGDYALDSDGQSVVVVIDNKDDMTIDSGFHKPEEVEPPKVEATFNLGDKVWEDLNKDGIQNSNEPGIGGVTVTLTKEDGTTVTTTTDENGNYKFTELPNGEYTVTFETPKGYEATKTNVGDDALDSDGQTVKVIINNKDDMTIDSGFHKPKPEEPMKPTPEKPEQPNNPTPEVPEQPGQPENPTPEKPEQPNNPTPEVPEQPGQPENPTPEKPEQPSNPTPEVPEQPGQPENPTPEKPEQPGNPSPSMPNQPMNMGAHGEMSHDKAPKHEAKALPETGETSTNQAPLFGGLLAALGALFVVGRRKKQKDQ</sequence>
<keyword evidence="4" id="KW-0964">Secreted</keyword>
<dbReference type="InterPro" id="IPR011252">
    <property type="entry name" value="Fibrogen-bd_dom1"/>
</dbReference>
<dbReference type="InterPro" id="IPR051417">
    <property type="entry name" value="SDr/BOS_complex"/>
</dbReference>
<dbReference type="Gene3D" id="2.60.40.1290">
    <property type="match status" value="1"/>
</dbReference>
<feature type="transmembrane region" description="Helical" evidence="8">
    <location>
        <begin position="1508"/>
        <end position="1525"/>
    </location>
</feature>
<name>A0A2A4GX69_9STAP</name>
<comment type="subcellular location">
    <subcellularLocation>
        <location evidence="1">Secreted</location>
        <location evidence="1">Cell wall</location>
        <topology evidence="1">Peptidoglycan-anchor</topology>
    </subcellularLocation>
</comment>
<keyword evidence="8" id="KW-0812">Transmembrane</keyword>
<accession>A0A2A4GX69</accession>
<proteinExistence type="inferred from homology"/>
<protein>
    <recommendedName>
        <fullName evidence="9">Gram-positive cocci surface proteins LPxTG domain-containing protein</fullName>
    </recommendedName>
</protein>
<keyword evidence="8" id="KW-0472">Membrane</keyword>
<dbReference type="GO" id="GO:0007155">
    <property type="term" value="P:cell adhesion"/>
    <property type="evidence" value="ECO:0007669"/>
    <property type="project" value="InterPro"/>
</dbReference>
<dbReference type="Pfam" id="PF00746">
    <property type="entry name" value="Gram_pos_anchor"/>
    <property type="match status" value="1"/>
</dbReference>
<evidence type="ECO:0000256" key="5">
    <source>
        <dbReference type="ARBA" id="ARBA00022729"/>
    </source>
</evidence>
<evidence type="ECO:0000313" key="10">
    <source>
        <dbReference type="EMBL" id="PCF55323.1"/>
    </source>
</evidence>
<feature type="compositionally biased region" description="Pro residues" evidence="7">
    <location>
        <begin position="1463"/>
        <end position="1472"/>
    </location>
</feature>
<evidence type="ECO:0000256" key="7">
    <source>
        <dbReference type="SAM" id="MobiDB-lite"/>
    </source>
</evidence>
<feature type="domain" description="Gram-positive cocci surface proteins LPxTG" evidence="9">
    <location>
        <begin position="1497"/>
        <end position="1533"/>
    </location>
</feature>
<evidence type="ECO:0000313" key="11">
    <source>
        <dbReference type="Proteomes" id="UP000218335"/>
    </source>
</evidence>
<evidence type="ECO:0000256" key="1">
    <source>
        <dbReference type="ARBA" id="ARBA00004168"/>
    </source>
</evidence>
<dbReference type="InterPro" id="IPR013783">
    <property type="entry name" value="Ig-like_fold"/>
</dbReference>
<dbReference type="Pfam" id="PF10425">
    <property type="entry name" value="SdrG_C_C"/>
    <property type="match status" value="1"/>
</dbReference>
<evidence type="ECO:0000259" key="9">
    <source>
        <dbReference type="PROSITE" id="PS50847"/>
    </source>
</evidence>
<dbReference type="SUPFAM" id="SSF117074">
    <property type="entry name" value="Hypothetical protein PA1324"/>
    <property type="match status" value="8"/>
</dbReference>
<reference evidence="10 11" key="1">
    <citation type="journal article" date="2017" name="PLoS ONE">
        <title>Development of a real-time PCR for detection of Staphylococcus pseudintermedius using a novel automated comparison of whole-genome sequences.</title>
        <authorList>
            <person name="Verstappen K.M."/>
            <person name="Huijbregts L."/>
            <person name="Spaninks M."/>
            <person name="Wagenaar J.A."/>
            <person name="Fluit A.C."/>
            <person name="Duim B."/>
        </authorList>
    </citation>
    <scope>NUCLEOTIDE SEQUENCE [LARGE SCALE GENOMIC DNA]</scope>
    <source>
        <strain evidence="10 11">215070706401-1</strain>
    </source>
</reference>
<dbReference type="Pfam" id="PF17961">
    <property type="entry name" value="Big_8"/>
    <property type="match status" value="1"/>
</dbReference>
<dbReference type="Gene3D" id="2.60.40.1280">
    <property type="match status" value="1"/>
</dbReference>
<comment type="caution">
    <text evidence="10">The sequence shown here is derived from an EMBL/GenBank/DDBJ whole genome shotgun (WGS) entry which is preliminary data.</text>
</comment>